<name>A0A2A3JYL3_9RHOB</name>
<dbReference type="InterPro" id="IPR036291">
    <property type="entry name" value="NAD(P)-bd_dom_sf"/>
</dbReference>
<keyword evidence="2" id="KW-0520">NAD</keyword>
<dbReference type="GO" id="GO:0005829">
    <property type="term" value="C:cytosol"/>
    <property type="evidence" value="ECO:0007669"/>
    <property type="project" value="TreeGrafter"/>
</dbReference>
<dbReference type="PANTHER" id="PTHR10996">
    <property type="entry name" value="2-HYDROXYACID DEHYDROGENASE-RELATED"/>
    <property type="match status" value="1"/>
</dbReference>
<protein>
    <recommendedName>
        <fullName evidence="3">D-isomer specific 2-hydroxyacid dehydrogenase NAD-binding domain-containing protein</fullName>
    </recommendedName>
</protein>
<evidence type="ECO:0000256" key="2">
    <source>
        <dbReference type="ARBA" id="ARBA00023027"/>
    </source>
</evidence>
<sequence length="124" mass="12729">MALAEVCDALVVIVPGGAETAGLIDAKVIEALGPQSILVNVVRGSVVDEAALIAALSTGKPGAAGLAVFEYEPQVPQALIELQNKVLLPHVGSATEVTRRAMGDRVLDSLDAWFSGGKVPDQVT</sequence>
<dbReference type="AlphaFoldDB" id="A0A2A3JYL3"/>
<dbReference type="EMBL" id="NTHN01000061">
    <property type="protein sequence ID" value="PBD20286.1"/>
    <property type="molecule type" value="Genomic_DNA"/>
</dbReference>
<dbReference type="GO" id="GO:0051287">
    <property type="term" value="F:NAD binding"/>
    <property type="evidence" value="ECO:0007669"/>
    <property type="project" value="InterPro"/>
</dbReference>
<evidence type="ECO:0000256" key="1">
    <source>
        <dbReference type="ARBA" id="ARBA00023002"/>
    </source>
</evidence>
<dbReference type="Pfam" id="PF02826">
    <property type="entry name" value="2-Hacid_dh_C"/>
    <property type="match status" value="1"/>
</dbReference>
<organism evidence="4">
    <name type="scientific">Alloyangia mangrovi</name>
    <dbReference type="NCBI Taxonomy" id="1779329"/>
    <lineage>
        <taxon>Bacteria</taxon>
        <taxon>Pseudomonadati</taxon>
        <taxon>Pseudomonadota</taxon>
        <taxon>Alphaproteobacteria</taxon>
        <taxon>Rhodobacterales</taxon>
        <taxon>Roseobacteraceae</taxon>
        <taxon>Alloyangia</taxon>
    </lineage>
</organism>
<dbReference type="OrthoDB" id="9793626at2"/>
<proteinExistence type="predicted"/>
<dbReference type="GO" id="GO:0016618">
    <property type="term" value="F:hydroxypyruvate reductase [NAD(P)H] activity"/>
    <property type="evidence" value="ECO:0007669"/>
    <property type="project" value="TreeGrafter"/>
</dbReference>
<comment type="caution">
    <text evidence="4">The sequence shown here is derived from an EMBL/GenBank/DDBJ whole genome shotgun (WGS) entry which is preliminary data.</text>
</comment>
<feature type="domain" description="D-isomer specific 2-hydroxyacid dehydrogenase NAD-binding" evidence="3">
    <location>
        <begin position="3"/>
        <end position="92"/>
    </location>
</feature>
<dbReference type="SUPFAM" id="SSF51735">
    <property type="entry name" value="NAD(P)-binding Rossmann-fold domains"/>
    <property type="match status" value="1"/>
</dbReference>
<accession>A0A2A3JYL3</accession>
<dbReference type="InterPro" id="IPR050223">
    <property type="entry name" value="D-isomer_2-hydroxyacid_DH"/>
</dbReference>
<evidence type="ECO:0000259" key="3">
    <source>
        <dbReference type="Pfam" id="PF02826"/>
    </source>
</evidence>
<dbReference type="PANTHER" id="PTHR10996:SF178">
    <property type="entry name" value="2-HYDROXYACID DEHYDROGENASE YGL185C-RELATED"/>
    <property type="match status" value="1"/>
</dbReference>
<evidence type="ECO:0000313" key="4">
    <source>
        <dbReference type="EMBL" id="PBD20286.1"/>
    </source>
</evidence>
<dbReference type="InterPro" id="IPR006140">
    <property type="entry name" value="D-isomer_DH_NAD-bd"/>
</dbReference>
<gene>
    <name evidence="4" type="ORF">CLG85_04960</name>
</gene>
<keyword evidence="1" id="KW-0560">Oxidoreductase</keyword>
<dbReference type="GO" id="GO:0030267">
    <property type="term" value="F:glyoxylate reductase (NADPH) activity"/>
    <property type="evidence" value="ECO:0007669"/>
    <property type="project" value="TreeGrafter"/>
</dbReference>
<reference evidence="4" key="1">
    <citation type="submission" date="2017-09" db="EMBL/GenBank/DDBJ databases">
        <title>Yangia sp. SAOS 153D whole genome sequencing.</title>
        <authorList>
            <person name="Verma A."/>
            <person name="Krishnamurthi S."/>
        </authorList>
    </citation>
    <scope>NUCLEOTIDE SEQUENCE [LARGE SCALE GENOMIC DNA]</scope>
    <source>
        <strain evidence="4">SAOS 153D</strain>
    </source>
</reference>
<dbReference type="Gene3D" id="3.40.50.720">
    <property type="entry name" value="NAD(P)-binding Rossmann-like Domain"/>
    <property type="match status" value="2"/>
</dbReference>